<feature type="transmembrane region" description="Helical" evidence="1">
    <location>
        <begin position="21"/>
        <end position="54"/>
    </location>
</feature>
<dbReference type="AlphaFoldDB" id="A0A917LJD4"/>
<evidence type="ECO:0000313" key="3">
    <source>
        <dbReference type="Proteomes" id="UP000616608"/>
    </source>
</evidence>
<accession>A0A917LJD4</accession>
<reference evidence="2" key="1">
    <citation type="journal article" date="2014" name="Int. J. Syst. Evol. Microbiol.">
        <title>Complete genome sequence of Corynebacterium casei LMG S-19264T (=DSM 44701T), isolated from a smear-ripened cheese.</title>
        <authorList>
            <consortium name="US DOE Joint Genome Institute (JGI-PGF)"/>
            <person name="Walter F."/>
            <person name="Albersmeier A."/>
            <person name="Kalinowski J."/>
            <person name="Ruckert C."/>
        </authorList>
    </citation>
    <scope>NUCLEOTIDE SEQUENCE</scope>
    <source>
        <strain evidence="2">CGMCC 1.15760</strain>
    </source>
</reference>
<organism evidence="2 3">
    <name type="scientific">Lysinibacillus alkalisoli</name>
    <dbReference type="NCBI Taxonomy" id="1911548"/>
    <lineage>
        <taxon>Bacteria</taxon>
        <taxon>Bacillati</taxon>
        <taxon>Bacillota</taxon>
        <taxon>Bacilli</taxon>
        <taxon>Bacillales</taxon>
        <taxon>Bacillaceae</taxon>
        <taxon>Lysinibacillus</taxon>
    </lineage>
</organism>
<reference evidence="2" key="2">
    <citation type="submission" date="2020-09" db="EMBL/GenBank/DDBJ databases">
        <authorList>
            <person name="Sun Q."/>
            <person name="Zhou Y."/>
        </authorList>
    </citation>
    <scope>NUCLEOTIDE SEQUENCE</scope>
    <source>
        <strain evidence="2">CGMCC 1.15760</strain>
    </source>
</reference>
<dbReference type="Proteomes" id="UP000616608">
    <property type="component" value="Unassembled WGS sequence"/>
</dbReference>
<dbReference type="EMBL" id="BMJT01000009">
    <property type="protein sequence ID" value="GGG30446.1"/>
    <property type="molecule type" value="Genomic_DNA"/>
</dbReference>
<dbReference type="RefSeq" id="WP_188615532.1">
    <property type="nucleotide sequence ID" value="NZ_BMJT01000009.1"/>
</dbReference>
<name>A0A917LJD4_9BACI</name>
<comment type="caution">
    <text evidence="2">The sequence shown here is derived from an EMBL/GenBank/DDBJ whole genome shotgun (WGS) entry which is preliminary data.</text>
</comment>
<protein>
    <submittedName>
        <fullName evidence="2">Membrane protein</fullName>
    </submittedName>
</protein>
<keyword evidence="1" id="KW-1133">Transmembrane helix</keyword>
<dbReference type="InterPro" id="IPR018730">
    <property type="entry name" value="DUF2273"/>
</dbReference>
<evidence type="ECO:0000256" key="1">
    <source>
        <dbReference type="SAM" id="Phobius"/>
    </source>
</evidence>
<proteinExistence type="predicted"/>
<gene>
    <name evidence="2" type="ORF">GCM10007425_26350</name>
</gene>
<keyword evidence="1" id="KW-0812">Transmembrane</keyword>
<evidence type="ECO:0000313" key="2">
    <source>
        <dbReference type="EMBL" id="GGG30446.1"/>
    </source>
</evidence>
<keyword evidence="3" id="KW-1185">Reference proteome</keyword>
<dbReference type="Pfam" id="PF10031">
    <property type="entry name" value="DUF2273"/>
    <property type="match status" value="1"/>
</dbReference>
<keyword evidence="1" id="KW-0472">Membrane</keyword>
<sequence length="70" mass="8240">MNQSRSYTDLLRDYKWRILGFLIMLVVSILFLTIGFWKTVLILILTGLGIGIGYAKDRKEEFLIFLDKIR</sequence>